<evidence type="ECO:0000313" key="1">
    <source>
        <dbReference type="EMBL" id="QBF81693.1"/>
    </source>
</evidence>
<name>A0A411PDR3_9GAMM</name>
<dbReference type="InterPro" id="IPR024250">
    <property type="entry name" value="DUF2711"/>
</dbReference>
<evidence type="ECO:0000313" key="2">
    <source>
        <dbReference type="Proteomes" id="UP000291106"/>
    </source>
</evidence>
<proteinExistence type="predicted"/>
<dbReference type="RefSeq" id="WP_130597667.1">
    <property type="nucleotide sequence ID" value="NZ_CP036200.1"/>
</dbReference>
<sequence length="250" mass="28991">MADRVLPTPEKFASCPYDEKILPFYEGQFDCVYVLLHPFFKPTAIGIERFCPAEWPEKHEIINGCESISWQEILKMSGLDSLSDIDIGLRTSIGGLKEELSNEQFSEKLAELEEQNIIHPQEGDIAPLLENRLLKTIKNLGHDWLWVGDEFGIERKLHWIDDLVEKDEIPSHGCVFTHDHSLLVTTHWDSHCSFLCSSKENIEKILSLEPFEGFYCTPQTEVYWGHMKYNKRILSDWFSASLQTSRKCER</sequence>
<gene>
    <name evidence="1" type="ORF">EXU30_02535</name>
</gene>
<reference evidence="1 2" key="1">
    <citation type="submission" date="2019-02" db="EMBL/GenBank/DDBJ databases">
        <title>Shewanella sp. D4-2 isolated from Dokdo Island.</title>
        <authorList>
            <person name="Baek K."/>
        </authorList>
    </citation>
    <scope>NUCLEOTIDE SEQUENCE [LARGE SCALE GENOMIC DNA]</scope>
    <source>
        <strain evidence="1 2">D4-2</strain>
    </source>
</reference>
<organism evidence="1 2">
    <name type="scientific">Shewanella maritima</name>
    <dbReference type="NCBI Taxonomy" id="2520507"/>
    <lineage>
        <taxon>Bacteria</taxon>
        <taxon>Pseudomonadati</taxon>
        <taxon>Pseudomonadota</taxon>
        <taxon>Gammaproteobacteria</taxon>
        <taxon>Alteromonadales</taxon>
        <taxon>Shewanellaceae</taxon>
        <taxon>Shewanella</taxon>
    </lineage>
</organism>
<dbReference type="KEGG" id="smai:EXU30_02535"/>
<dbReference type="AlphaFoldDB" id="A0A411PDR3"/>
<dbReference type="Proteomes" id="UP000291106">
    <property type="component" value="Chromosome"/>
</dbReference>
<protein>
    <submittedName>
        <fullName evidence="1">DUF2711 family protein</fullName>
    </submittedName>
</protein>
<dbReference type="EMBL" id="CP036200">
    <property type="protein sequence ID" value="QBF81693.1"/>
    <property type="molecule type" value="Genomic_DNA"/>
</dbReference>
<dbReference type="Pfam" id="PF10924">
    <property type="entry name" value="DUF2711"/>
    <property type="match status" value="1"/>
</dbReference>
<keyword evidence="2" id="KW-1185">Reference proteome</keyword>
<accession>A0A411PDR3</accession>
<dbReference type="OrthoDB" id="9151069at2"/>